<gene>
    <name evidence="3" type="ORF">GE115_08960</name>
</gene>
<organism evidence="3 4">
    <name type="scientific">Agromyces agglutinans</name>
    <dbReference type="NCBI Taxonomy" id="2662258"/>
    <lineage>
        <taxon>Bacteria</taxon>
        <taxon>Bacillati</taxon>
        <taxon>Actinomycetota</taxon>
        <taxon>Actinomycetes</taxon>
        <taxon>Micrococcales</taxon>
        <taxon>Microbacteriaceae</taxon>
        <taxon>Agromyces</taxon>
    </lineage>
</organism>
<keyword evidence="2" id="KW-0812">Transmembrane</keyword>
<proteinExistence type="predicted"/>
<dbReference type="Proteomes" id="UP000431080">
    <property type="component" value="Unassembled WGS sequence"/>
</dbReference>
<name>A0A6I2FC12_9MICO</name>
<reference evidence="3 4" key="1">
    <citation type="submission" date="2019-10" db="EMBL/GenBank/DDBJ databases">
        <authorList>
            <person name="Nie G."/>
            <person name="Ming H."/>
            <person name="Yi B."/>
        </authorList>
    </citation>
    <scope>NUCLEOTIDE SEQUENCE [LARGE SCALE GENOMIC DNA]</scope>
    <source>
        <strain evidence="3 4">CFH 90414</strain>
    </source>
</reference>
<evidence type="ECO:0000313" key="4">
    <source>
        <dbReference type="Proteomes" id="UP000431080"/>
    </source>
</evidence>
<feature type="region of interest" description="Disordered" evidence="1">
    <location>
        <begin position="1"/>
        <end position="57"/>
    </location>
</feature>
<dbReference type="RefSeq" id="WP_153684464.1">
    <property type="nucleotide sequence ID" value="NZ_WJIF01000004.1"/>
</dbReference>
<protein>
    <submittedName>
        <fullName evidence="3">Uncharacterized protein</fullName>
    </submittedName>
</protein>
<dbReference type="EMBL" id="WJIF01000004">
    <property type="protein sequence ID" value="MRG59996.1"/>
    <property type="molecule type" value="Genomic_DNA"/>
</dbReference>
<sequence length="287" mass="29919">MSSYDPPQQPAAPVTDPAAGHAQPGYAQPGYAQPGYAQPGYEQSGYEQPGAQQPAGTEKRARWALPVAIVVSALPILVIPPLYVAMIVASIAQTQAAIDAIDDEFAASDEGTTGTDTDTGTDGGASTALPVELPFDVELSGAELFVEQTFDDAGWTITTKEGPSYLGYDNPADGCTVWYDYGPLDSTVDVSAGDRQASISLIEYLTGTAIDPTVVDDFQYTTDDWVEQGTADAVITGSVSDGVYSVMSTRAFTGLGQGVLVAVSCPDPAALESTLNEIPDLLSIALY</sequence>
<evidence type="ECO:0000256" key="1">
    <source>
        <dbReference type="SAM" id="MobiDB-lite"/>
    </source>
</evidence>
<keyword evidence="2" id="KW-1133">Transmembrane helix</keyword>
<keyword evidence="4" id="KW-1185">Reference proteome</keyword>
<evidence type="ECO:0000256" key="2">
    <source>
        <dbReference type="SAM" id="Phobius"/>
    </source>
</evidence>
<feature type="transmembrane region" description="Helical" evidence="2">
    <location>
        <begin position="63"/>
        <end position="83"/>
    </location>
</feature>
<accession>A0A6I2FC12</accession>
<evidence type="ECO:0000313" key="3">
    <source>
        <dbReference type="EMBL" id="MRG59996.1"/>
    </source>
</evidence>
<keyword evidence="2" id="KW-0472">Membrane</keyword>
<dbReference type="AlphaFoldDB" id="A0A6I2FC12"/>
<comment type="caution">
    <text evidence="3">The sequence shown here is derived from an EMBL/GenBank/DDBJ whole genome shotgun (WGS) entry which is preliminary data.</text>
</comment>